<dbReference type="GO" id="GO:0020037">
    <property type="term" value="F:heme binding"/>
    <property type="evidence" value="ECO:0007669"/>
    <property type="project" value="InterPro"/>
</dbReference>
<dbReference type="AlphaFoldDB" id="B9M0S7"/>
<dbReference type="KEGG" id="geo:Geob_2579"/>
<evidence type="ECO:0000313" key="10">
    <source>
        <dbReference type="Proteomes" id="UP000007721"/>
    </source>
</evidence>
<reference evidence="9 10" key="1">
    <citation type="submission" date="2009-01" db="EMBL/GenBank/DDBJ databases">
        <title>Complete sequence of Geobacter sp. FRC-32.</title>
        <authorList>
            <consortium name="US DOE Joint Genome Institute"/>
            <person name="Lucas S."/>
            <person name="Copeland A."/>
            <person name="Lapidus A."/>
            <person name="Glavina del Rio T."/>
            <person name="Dalin E."/>
            <person name="Tice H."/>
            <person name="Bruce D."/>
            <person name="Goodwin L."/>
            <person name="Pitluck S."/>
            <person name="Saunders E."/>
            <person name="Brettin T."/>
            <person name="Detter J.C."/>
            <person name="Han C."/>
            <person name="Larimer F."/>
            <person name="Land M."/>
            <person name="Hauser L."/>
            <person name="Kyrpides N."/>
            <person name="Ovchinnikova G."/>
            <person name="Kostka J."/>
            <person name="Richardson P."/>
        </authorList>
    </citation>
    <scope>NUCLEOTIDE SEQUENCE [LARGE SCALE GENOMIC DNA]</scope>
    <source>
        <strain evidence="10">DSM 22248 / JCM 15807 / FRC-32</strain>
    </source>
</reference>
<keyword evidence="5" id="KW-0560">Oxidoreductase</keyword>
<dbReference type="Gene3D" id="1.10.760.10">
    <property type="entry name" value="Cytochrome c-like domain"/>
    <property type="match status" value="2"/>
</dbReference>
<evidence type="ECO:0000256" key="6">
    <source>
        <dbReference type="ARBA" id="ARBA00023004"/>
    </source>
</evidence>
<evidence type="ECO:0000313" key="9">
    <source>
        <dbReference type="EMBL" id="ACM20930.1"/>
    </source>
</evidence>
<keyword evidence="6 7" id="KW-0408">Iron</keyword>
<keyword evidence="4" id="KW-0732">Signal</keyword>
<keyword evidence="2 7" id="KW-0349">Heme</keyword>
<dbReference type="STRING" id="316067.Geob_2579"/>
<dbReference type="OrthoDB" id="9805202at2"/>
<evidence type="ECO:0000256" key="4">
    <source>
        <dbReference type="ARBA" id="ARBA00022729"/>
    </source>
</evidence>
<dbReference type="PROSITE" id="PS51007">
    <property type="entry name" value="CYTC"/>
    <property type="match status" value="1"/>
</dbReference>
<dbReference type="PANTHER" id="PTHR30600">
    <property type="entry name" value="CYTOCHROME C PEROXIDASE-RELATED"/>
    <property type="match status" value="1"/>
</dbReference>
<proteinExistence type="predicted"/>
<name>B9M0S7_GEODF</name>
<protein>
    <submittedName>
        <fullName evidence="9">Cytochrome c, 2 heme-binding sites</fullName>
    </submittedName>
</protein>
<evidence type="ECO:0000256" key="7">
    <source>
        <dbReference type="PROSITE-ProRule" id="PRU00433"/>
    </source>
</evidence>
<evidence type="ECO:0000256" key="3">
    <source>
        <dbReference type="ARBA" id="ARBA00022723"/>
    </source>
</evidence>
<dbReference type="EMBL" id="CP001390">
    <property type="protein sequence ID" value="ACM20930.1"/>
    <property type="molecule type" value="Genomic_DNA"/>
</dbReference>
<evidence type="ECO:0000259" key="8">
    <source>
        <dbReference type="PROSITE" id="PS51007"/>
    </source>
</evidence>
<dbReference type="InterPro" id="IPR036909">
    <property type="entry name" value="Cyt_c-like_dom_sf"/>
</dbReference>
<dbReference type="GO" id="GO:0046872">
    <property type="term" value="F:metal ion binding"/>
    <property type="evidence" value="ECO:0007669"/>
    <property type="project" value="UniProtKB-KW"/>
</dbReference>
<dbReference type="RefSeq" id="WP_012647659.1">
    <property type="nucleotide sequence ID" value="NC_011979.1"/>
</dbReference>
<dbReference type="Pfam" id="PF03150">
    <property type="entry name" value="CCP_MauG"/>
    <property type="match status" value="1"/>
</dbReference>
<dbReference type="GO" id="GO:0030313">
    <property type="term" value="C:cell envelope"/>
    <property type="evidence" value="ECO:0007669"/>
    <property type="project" value="UniProtKB-SubCell"/>
</dbReference>
<evidence type="ECO:0000256" key="5">
    <source>
        <dbReference type="ARBA" id="ARBA00023002"/>
    </source>
</evidence>
<dbReference type="eggNOG" id="COG1858">
    <property type="taxonomic scope" value="Bacteria"/>
</dbReference>
<organism evidence="9 10">
    <name type="scientific">Geotalea daltonii (strain DSM 22248 / JCM 15807 / FRC-32)</name>
    <name type="common">Geobacter daltonii</name>
    <dbReference type="NCBI Taxonomy" id="316067"/>
    <lineage>
        <taxon>Bacteria</taxon>
        <taxon>Pseudomonadati</taxon>
        <taxon>Thermodesulfobacteriota</taxon>
        <taxon>Desulfuromonadia</taxon>
        <taxon>Geobacterales</taxon>
        <taxon>Geobacteraceae</taxon>
        <taxon>Geotalea</taxon>
    </lineage>
</organism>
<dbReference type="InterPro" id="IPR009056">
    <property type="entry name" value="Cyt_c-like_dom"/>
</dbReference>
<evidence type="ECO:0000256" key="1">
    <source>
        <dbReference type="ARBA" id="ARBA00004196"/>
    </source>
</evidence>
<dbReference type="PANTHER" id="PTHR30600:SF10">
    <property type="entry name" value="BLL6722 PROTEIN"/>
    <property type="match status" value="1"/>
</dbReference>
<sequence length="487" mass="51599">MGRKTQIVIGLTVALLITGGVSAAAELSPIEELGKLLFFEKGLSNPPGQSCASCHDPGVGWTGPDSATNLSKGVYEGAVHTRYGNRKPPASAYAGFNPLLHQCGDMMGGGGMGGGGMGGGGMGGGGMGGGGMGGGGMGGGGMGGGGMGGMSCNSGDFVGGMFWDGRASGWVLGDPLAEQAMGPFLNPLEQNNPNARHLCLQVRKAGYENLFEQVWGEKSLDCVKDVTGTYQRIGKSVAAYERSAEVNPFSSKFDAFWKNSLGKMPPVQNINGMNWSKFKNRGLDEAELKGLALFNSKGKCSTCHIIMPMRGSQAPLLTDFRYHNLGMPKNPDNPFYSMPKQWNPQGEAWIDQGLGGFLAKTAGMTDLYGNPRDYVQNATLNYGKHKTPSLRNVDKRPTSDFVKAYGHNGYFKSLQEIVHFYNLRDVLPPCSSADPPKDPMGGATCFPAPEVGTDIDRVNMGNLGLTPPEGMALMKFLQTLSDGYSQP</sequence>
<feature type="domain" description="Cytochrome c" evidence="8">
    <location>
        <begin position="285"/>
        <end position="406"/>
    </location>
</feature>
<dbReference type="Proteomes" id="UP000007721">
    <property type="component" value="Chromosome"/>
</dbReference>
<dbReference type="GO" id="GO:0009055">
    <property type="term" value="F:electron transfer activity"/>
    <property type="evidence" value="ECO:0007669"/>
    <property type="project" value="InterPro"/>
</dbReference>
<dbReference type="GO" id="GO:0004130">
    <property type="term" value="F:cytochrome-c peroxidase activity"/>
    <property type="evidence" value="ECO:0007669"/>
    <property type="project" value="TreeGrafter"/>
</dbReference>
<comment type="subcellular location">
    <subcellularLocation>
        <location evidence="1">Cell envelope</location>
    </subcellularLocation>
</comment>
<accession>B9M0S7</accession>
<gene>
    <name evidence="9" type="ordered locus">Geob_2579</name>
</gene>
<dbReference type="SUPFAM" id="SSF46626">
    <property type="entry name" value="Cytochrome c"/>
    <property type="match status" value="2"/>
</dbReference>
<dbReference type="InterPro" id="IPR051395">
    <property type="entry name" value="Cytochrome_c_Peroxidase/MauG"/>
</dbReference>
<keyword evidence="3 7" id="KW-0479">Metal-binding</keyword>
<dbReference type="InterPro" id="IPR004852">
    <property type="entry name" value="Di-haem_cyt_c_peroxidsae"/>
</dbReference>
<dbReference type="HOGENOM" id="CLU_034652_0_1_7"/>
<keyword evidence="10" id="KW-1185">Reference proteome</keyword>
<evidence type="ECO:0000256" key="2">
    <source>
        <dbReference type="ARBA" id="ARBA00022617"/>
    </source>
</evidence>